<protein>
    <recommendedName>
        <fullName evidence="3">Polyhydroxyalkanoic acid system protein</fullName>
    </recommendedName>
</protein>
<reference evidence="1 2" key="1">
    <citation type="journal article" date="2010" name="J. Bacteriol.">
        <title>Genome sequence of the oligotrophic marine Gammaproteobacterium HTCC2143, isolated from the Oregon Coast.</title>
        <authorList>
            <person name="Oh H.M."/>
            <person name="Kang I."/>
            <person name="Ferriera S."/>
            <person name="Giovannoni S.J."/>
            <person name="Cho J.C."/>
        </authorList>
    </citation>
    <scope>NUCLEOTIDE SEQUENCE [LARGE SCALE GENOMIC DNA]</scope>
    <source>
        <strain evidence="1 2">HTCC2143</strain>
    </source>
</reference>
<sequence length="92" mass="10342">MANIQITHDYTMPADELKAKIDELAAEMAGRYQLQCTWSADNCMKFQRSGASGEIRINDGHLALSLKLGMMLGAFKSTIEKDMKKFLIDTIR</sequence>
<dbReference type="Proteomes" id="UP000004931">
    <property type="component" value="Unassembled WGS sequence"/>
</dbReference>
<dbReference type="Pfam" id="PF09650">
    <property type="entry name" value="PHA_gran_rgn"/>
    <property type="match status" value="1"/>
</dbReference>
<dbReference type="EMBL" id="AAVT01000008">
    <property type="protein sequence ID" value="EAW30450.1"/>
    <property type="molecule type" value="Genomic_DNA"/>
</dbReference>
<organism evidence="1 2">
    <name type="scientific">marine gamma proteobacterium HTCC2143</name>
    <dbReference type="NCBI Taxonomy" id="247633"/>
    <lineage>
        <taxon>Bacteria</taxon>
        <taxon>Pseudomonadati</taxon>
        <taxon>Pseudomonadota</taxon>
        <taxon>Gammaproteobacteria</taxon>
        <taxon>Cellvibrionales</taxon>
        <taxon>Spongiibacteraceae</taxon>
        <taxon>BD1-7 clade</taxon>
    </lineage>
</organism>
<keyword evidence="2" id="KW-1185">Reference proteome</keyword>
<dbReference type="STRING" id="247633.GP2143_09600"/>
<dbReference type="eggNOG" id="ENOG5031MGA">
    <property type="taxonomic scope" value="Bacteria"/>
</dbReference>
<evidence type="ECO:0000313" key="2">
    <source>
        <dbReference type="Proteomes" id="UP000004931"/>
    </source>
</evidence>
<dbReference type="OrthoDB" id="287584at2"/>
<comment type="caution">
    <text evidence="1">The sequence shown here is derived from an EMBL/GenBank/DDBJ whole genome shotgun (WGS) entry which is preliminary data.</text>
</comment>
<dbReference type="NCBIfam" id="TIGR02610">
    <property type="entry name" value="PHA_gran_rgn"/>
    <property type="match status" value="1"/>
</dbReference>
<proteinExistence type="predicted"/>
<evidence type="ECO:0008006" key="3">
    <source>
        <dbReference type="Google" id="ProtNLM"/>
    </source>
</evidence>
<dbReference type="InterPro" id="IPR013433">
    <property type="entry name" value="PHA_gran_rgn"/>
</dbReference>
<dbReference type="AlphaFoldDB" id="A0YFN6"/>
<evidence type="ECO:0000313" key="1">
    <source>
        <dbReference type="EMBL" id="EAW30450.1"/>
    </source>
</evidence>
<accession>A0YFN6</accession>
<name>A0YFN6_9GAMM</name>
<gene>
    <name evidence="1" type="ORF">GP2143_09600</name>
</gene>